<dbReference type="CDD" id="cd04317">
    <property type="entry name" value="EcAspRS_like_N"/>
    <property type="match status" value="1"/>
</dbReference>
<dbReference type="NCBIfam" id="TIGR00459">
    <property type="entry name" value="aspS_bact"/>
    <property type="match status" value="1"/>
</dbReference>
<dbReference type="Proteomes" id="UP001258181">
    <property type="component" value="Unassembled WGS sequence"/>
</dbReference>
<keyword evidence="7 8" id="KW-0030">Aminoacyl-tRNA synthetase</keyword>
<comment type="subcellular location">
    <subcellularLocation>
        <location evidence="8">Cytoplasm</location>
    </subcellularLocation>
</comment>
<keyword evidence="2 8" id="KW-0963">Cytoplasm</keyword>
<dbReference type="EMBL" id="JAVDWA010000004">
    <property type="protein sequence ID" value="MDR7073620.1"/>
    <property type="molecule type" value="Genomic_DNA"/>
</dbReference>
<comment type="subunit">
    <text evidence="8">Homodimer.</text>
</comment>
<dbReference type="InterPro" id="IPR012340">
    <property type="entry name" value="NA-bd_OB-fold"/>
</dbReference>
<gene>
    <name evidence="8" type="primary">aspS</name>
    <name evidence="10" type="ORF">J2X07_002607</name>
</gene>
<evidence type="ECO:0000313" key="10">
    <source>
        <dbReference type="EMBL" id="MDR7073620.1"/>
    </source>
</evidence>
<proteinExistence type="inferred from homology"/>
<keyword evidence="6 8" id="KW-0648">Protein biosynthesis</keyword>
<feature type="binding site" evidence="8">
    <location>
        <begin position="536"/>
        <end position="539"/>
    </location>
    <ligand>
        <name>ATP</name>
        <dbReference type="ChEBI" id="CHEBI:30616"/>
    </ligand>
</feature>
<dbReference type="HAMAP" id="MF_00044">
    <property type="entry name" value="Asp_tRNA_synth_type1"/>
    <property type="match status" value="1"/>
</dbReference>
<dbReference type="InterPro" id="IPR002312">
    <property type="entry name" value="Asp/Asn-tRNA-synth_IIb"/>
</dbReference>
<comment type="caution">
    <text evidence="10">The sequence shown here is derived from an EMBL/GenBank/DDBJ whole genome shotgun (WGS) entry which is preliminary data.</text>
</comment>
<dbReference type="InterPro" id="IPR004115">
    <property type="entry name" value="GAD-like_sf"/>
</dbReference>
<comment type="caution">
    <text evidence="8">Lacks conserved residue(s) required for the propagation of feature annotation.</text>
</comment>
<accession>A0ABU1U2A6</accession>
<dbReference type="NCBIfam" id="NF001750">
    <property type="entry name" value="PRK00476.1"/>
    <property type="match status" value="1"/>
</dbReference>
<name>A0ABU1U2A6_9BACL</name>
<keyword evidence="4 8" id="KW-0547">Nucleotide-binding</keyword>
<dbReference type="Pfam" id="PF00152">
    <property type="entry name" value="tRNA-synt_2"/>
    <property type="match status" value="1"/>
</dbReference>
<feature type="region of interest" description="Aspartate" evidence="8">
    <location>
        <begin position="200"/>
        <end position="203"/>
    </location>
</feature>
<dbReference type="InterPro" id="IPR004524">
    <property type="entry name" value="Asp-tRNA-ligase_1"/>
</dbReference>
<evidence type="ECO:0000313" key="11">
    <source>
        <dbReference type="Proteomes" id="UP001258181"/>
    </source>
</evidence>
<dbReference type="InterPro" id="IPR047089">
    <property type="entry name" value="Asp-tRNA-ligase_1_N"/>
</dbReference>
<dbReference type="GO" id="GO:0004815">
    <property type="term" value="F:aspartate-tRNA ligase activity"/>
    <property type="evidence" value="ECO:0007669"/>
    <property type="project" value="UniProtKB-EC"/>
</dbReference>
<dbReference type="PANTHER" id="PTHR22594:SF5">
    <property type="entry name" value="ASPARTATE--TRNA LIGASE, MITOCHONDRIAL"/>
    <property type="match status" value="1"/>
</dbReference>
<comment type="similarity">
    <text evidence="1 8">Belongs to the class-II aminoacyl-tRNA synthetase family. Type 1 subfamily.</text>
</comment>
<dbReference type="InterPro" id="IPR006195">
    <property type="entry name" value="aa-tRNA-synth_II"/>
</dbReference>
<dbReference type="InterPro" id="IPR004365">
    <property type="entry name" value="NA-bd_OB_tRNA"/>
</dbReference>
<evidence type="ECO:0000256" key="1">
    <source>
        <dbReference type="ARBA" id="ARBA00006303"/>
    </source>
</evidence>
<dbReference type="EC" id="6.1.1.12" evidence="8"/>
<dbReference type="InterPro" id="IPR047090">
    <property type="entry name" value="AspRS_core"/>
</dbReference>
<keyword evidence="3 8" id="KW-0436">Ligase</keyword>
<dbReference type="InterPro" id="IPR004364">
    <property type="entry name" value="Aa-tRNA-synt_II"/>
</dbReference>
<sequence>MEYRTHQCGKITEKQIGEKVTLTGWVQKRRDLGGLIFIDLRDRSGIVQVVFSPEASSSALETAEKVRSEFVLTVTGTVIERDASTVNPAMETGKIEISGADLKIVNSAKTPPFSISEDNEINEDTRLKYRYLDLRRPVMQQTLKMRHEVTRYIRNFLENDEFMEMETPMLTKSTPEGARDYLVPSRVHPGEFYALPQSPQLFKQLLMVSGFEKYYQIVRCFRDEDLRADRQPEFTQVDIETSFMSQEALLSMMETMMTGLLQKVKGVEVPKPFPRMTYKEAMDRYGSDKPDTRFGLELINVSELVKESGFKVFAAAVANGGEVKAINVKGQAANYSRKDIDNLTEFTSVYGAKGLAWMKVEAEGLKGPISKFFNEEESAALISTLQAAEGDLLLFVADKPSVVADSLGALRQKLGKDLDLIDQTKFNFLWVVDFPLVEKDEEAGRYVALHHPFTMPKTEDLHLMDSNPSEVRAQAYDLVLNGYELGGGSQRIYQRDVQEKMFKVLGFTEEGAREEFGFLLDAFEYGTPPHGGIALGLDRLVMLLAGRTNLRDTIAFPKTASASCLLTNAPSPVNEKQLDELHLAVKIKQETK</sequence>
<organism evidence="10 11">
    <name type="scientific">Fictibacillus barbaricus</name>
    <dbReference type="NCBI Taxonomy" id="182136"/>
    <lineage>
        <taxon>Bacteria</taxon>
        <taxon>Bacillati</taxon>
        <taxon>Bacillota</taxon>
        <taxon>Bacilli</taxon>
        <taxon>Bacillales</taxon>
        <taxon>Fictibacillaceae</taxon>
        <taxon>Fictibacillus</taxon>
    </lineage>
</organism>
<dbReference type="Pfam" id="PF02938">
    <property type="entry name" value="GAD"/>
    <property type="match status" value="1"/>
</dbReference>
<comment type="function">
    <text evidence="8">Catalyzes the attachment of L-aspartate to tRNA(Asp) in a two-step reaction: L-aspartate is first activated by ATP to form Asp-AMP and then transferred to the acceptor end of tRNA(Asp).</text>
</comment>
<comment type="catalytic activity">
    <reaction evidence="8">
        <text>tRNA(Asp) + L-aspartate + ATP = L-aspartyl-tRNA(Asp) + AMP + diphosphate</text>
        <dbReference type="Rhea" id="RHEA:19649"/>
        <dbReference type="Rhea" id="RHEA-COMP:9660"/>
        <dbReference type="Rhea" id="RHEA-COMP:9678"/>
        <dbReference type="ChEBI" id="CHEBI:29991"/>
        <dbReference type="ChEBI" id="CHEBI:30616"/>
        <dbReference type="ChEBI" id="CHEBI:33019"/>
        <dbReference type="ChEBI" id="CHEBI:78442"/>
        <dbReference type="ChEBI" id="CHEBI:78516"/>
        <dbReference type="ChEBI" id="CHEBI:456215"/>
        <dbReference type="EC" id="6.1.1.12"/>
    </reaction>
</comment>
<evidence type="ECO:0000256" key="8">
    <source>
        <dbReference type="HAMAP-Rule" id="MF_00044"/>
    </source>
</evidence>
<evidence type="ECO:0000256" key="7">
    <source>
        <dbReference type="ARBA" id="ARBA00023146"/>
    </source>
</evidence>
<dbReference type="PRINTS" id="PR01042">
    <property type="entry name" value="TRNASYNTHASP"/>
</dbReference>
<evidence type="ECO:0000256" key="5">
    <source>
        <dbReference type="ARBA" id="ARBA00022840"/>
    </source>
</evidence>
<dbReference type="PANTHER" id="PTHR22594">
    <property type="entry name" value="ASPARTYL/LYSYL-TRNA SYNTHETASE"/>
    <property type="match status" value="1"/>
</dbReference>
<reference evidence="10 11" key="1">
    <citation type="submission" date="2023-07" db="EMBL/GenBank/DDBJ databases">
        <title>Sorghum-associated microbial communities from plants grown in Nebraska, USA.</title>
        <authorList>
            <person name="Schachtman D."/>
        </authorList>
    </citation>
    <scope>NUCLEOTIDE SEQUENCE [LARGE SCALE GENOMIC DNA]</scope>
    <source>
        <strain evidence="10 11">BE211</strain>
    </source>
</reference>
<feature type="binding site" evidence="8">
    <location>
        <position position="231"/>
    </location>
    <ligand>
        <name>ATP</name>
        <dbReference type="ChEBI" id="CHEBI:30616"/>
    </ligand>
</feature>
<dbReference type="SUPFAM" id="SSF50249">
    <property type="entry name" value="Nucleic acid-binding proteins"/>
    <property type="match status" value="1"/>
</dbReference>
<dbReference type="Gene3D" id="2.40.50.140">
    <property type="entry name" value="Nucleic acid-binding proteins"/>
    <property type="match status" value="1"/>
</dbReference>
<feature type="domain" description="Aminoacyl-transfer RNA synthetases class-II family profile" evidence="9">
    <location>
        <begin position="143"/>
        <end position="557"/>
    </location>
</feature>
<feature type="binding site" evidence="8">
    <location>
        <position position="450"/>
    </location>
    <ligand>
        <name>L-aspartate</name>
        <dbReference type="ChEBI" id="CHEBI:29991"/>
    </ligand>
</feature>
<feature type="binding site" evidence="8">
    <location>
        <position position="176"/>
    </location>
    <ligand>
        <name>L-aspartate</name>
        <dbReference type="ChEBI" id="CHEBI:29991"/>
    </ligand>
</feature>
<evidence type="ECO:0000256" key="2">
    <source>
        <dbReference type="ARBA" id="ARBA00022490"/>
    </source>
</evidence>
<protein>
    <recommendedName>
        <fullName evidence="8">Aspartate--tRNA ligase</fullName>
        <ecNumber evidence="8">6.1.1.12</ecNumber>
    </recommendedName>
    <alternativeName>
        <fullName evidence="8">Aspartyl-tRNA synthetase</fullName>
        <shortName evidence="8">AspRS</shortName>
    </alternativeName>
</protein>
<feature type="binding site" evidence="8">
    <location>
        <begin position="222"/>
        <end position="224"/>
    </location>
    <ligand>
        <name>ATP</name>
        <dbReference type="ChEBI" id="CHEBI:30616"/>
    </ligand>
</feature>
<evidence type="ECO:0000256" key="3">
    <source>
        <dbReference type="ARBA" id="ARBA00022598"/>
    </source>
</evidence>
<evidence type="ECO:0000259" key="9">
    <source>
        <dbReference type="PROSITE" id="PS50862"/>
    </source>
</evidence>
<dbReference type="SUPFAM" id="SSF55681">
    <property type="entry name" value="Class II aaRS and biotin synthetases"/>
    <property type="match status" value="1"/>
</dbReference>
<dbReference type="PROSITE" id="PS50862">
    <property type="entry name" value="AA_TRNA_LIGASE_II"/>
    <property type="match status" value="1"/>
</dbReference>
<feature type="binding site" evidence="8">
    <location>
        <position position="222"/>
    </location>
    <ligand>
        <name>L-aspartate</name>
        <dbReference type="ChEBI" id="CHEBI:29991"/>
    </ligand>
</feature>
<dbReference type="InterPro" id="IPR029351">
    <property type="entry name" value="GAD_dom"/>
</dbReference>
<evidence type="ECO:0000256" key="6">
    <source>
        <dbReference type="ARBA" id="ARBA00022917"/>
    </source>
</evidence>
<evidence type="ECO:0000256" key="4">
    <source>
        <dbReference type="ARBA" id="ARBA00022741"/>
    </source>
</evidence>
<feature type="binding site" evidence="8">
    <location>
        <position position="484"/>
    </location>
    <ligand>
        <name>ATP</name>
        <dbReference type="ChEBI" id="CHEBI:30616"/>
    </ligand>
</feature>
<dbReference type="Pfam" id="PF01336">
    <property type="entry name" value="tRNA_anti-codon"/>
    <property type="match status" value="1"/>
</dbReference>
<dbReference type="Gene3D" id="3.30.1360.30">
    <property type="entry name" value="GAD-like domain"/>
    <property type="match status" value="1"/>
</dbReference>
<dbReference type="RefSeq" id="WP_310259190.1">
    <property type="nucleotide sequence ID" value="NZ_JAVDWA010000004.1"/>
</dbReference>
<keyword evidence="11" id="KW-1185">Reference proteome</keyword>
<dbReference type="Gene3D" id="3.30.930.10">
    <property type="entry name" value="Bira Bifunctional Protein, Domain 2"/>
    <property type="match status" value="1"/>
</dbReference>
<dbReference type="InterPro" id="IPR045864">
    <property type="entry name" value="aa-tRNA-synth_II/BPL/LPL"/>
</dbReference>
<dbReference type="SUPFAM" id="SSF55261">
    <property type="entry name" value="GAD domain-like"/>
    <property type="match status" value="1"/>
</dbReference>
<feature type="binding site" evidence="8">
    <location>
        <position position="491"/>
    </location>
    <ligand>
        <name>L-aspartate</name>
        <dbReference type="ChEBI" id="CHEBI:29991"/>
    </ligand>
</feature>
<keyword evidence="5 8" id="KW-0067">ATP-binding</keyword>
<dbReference type="CDD" id="cd00777">
    <property type="entry name" value="AspRS_core"/>
    <property type="match status" value="1"/>
</dbReference>